<dbReference type="InParanoid" id="W4KBG2"/>
<dbReference type="GeneID" id="20672748"/>
<gene>
    <name evidence="1" type="ORF">HETIRDRAFT_409035</name>
</gene>
<sequence>MVTPIARTSHVSEDRELCTSQQCADDHWCSNTGCATRCPGVFNLQEIFGPETTEIRLRVQLALHQHPKMNGVSLTLNQTN</sequence>
<evidence type="ECO:0000313" key="1">
    <source>
        <dbReference type="EMBL" id="ETW83069.1"/>
    </source>
</evidence>
<dbReference type="AlphaFoldDB" id="W4KBG2"/>
<dbReference type="Proteomes" id="UP000030671">
    <property type="component" value="Unassembled WGS sequence"/>
</dbReference>
<proteinExistence type="predicted"/>
<organism evidence="1 2">
    <name type="scientific">Heterobasidion irregulare (strain TC 32-1)</name>
    <dbReference type="NCBI Taxonomy" id="747525"/>
    <lineage>
        <taxon>Eukaryota</taxon>
        <taxon>Fungi</taxon>
        <taxon>Dikarya</taxon>
        <taxon>Basidiomycota</taxon>
        <taxon>Agaricomycotina</taxon>
        <taxon>Agaricomycetes</taxon>
        <taxon>Russulales</taxon>
        <taxon>Bondarzewiaceae</taxon>
        <taxon>Heterobasidion</taxon>
        <taxon>Heterobasidion annosum species complex</taxon>
    </lineage>
</organism>
<evidence type="ECO:0000313" key="2">
    <source>
        <dbReference type="Proteomes" id="UP000030671"/>
    </source>
</evidence>
<protein>
    <submittedName>
        <fullName evidence="1">Uncharacterized protein</fullName>
    </submittedName>
</protein>
<accession>W4KBG2</accession>
<reference evidence="1 2" key="1">
    <citation type="journal article" date="2012" name="New Phytol.">
        <title>Insight into trade-off between wood decay and parasitism from the genome of a fungal forest pathogen.</title>
        <authorList>
            <person name="Olson A."/>
            <person name="Aerts A."/>
            <person name="Asiegbu F."/>
            <person name="Belbahri L."/>
            <person name="Bouzid O."/>
            <person name="Broberg A."/>
            <person name="Canback B."/>
            <person name="Coutinho P.M."/>
            <person name="Cullen D."/>
            <person name="Dalman K."/>
            <person name="Deflorio G."/>
            <person name="van Diepen L.T."/>
            <person name="Dunand C."/>
            <person name="Duplessis S."/>
            <person name="Durling M."/>
            <person name="Gonthier P."/>
            <person name="Grimwood J."/>
            <person name="Fossdal C.G."/>
            <person name="Hansson D."/>
            <person name="Henrissat B."/>
            <person name="Hietala A."/>
            <person name="Himmelstrand K."/>
            <person name="Hoffmeister D."/>
            <person name="Hogberg N."/>
            <person name="James T.Y."/>
            <person name="Karlsson M."/>
            <person name="Kohler A."/>
            <person name="Kues U."/>
            <person name="Lee Y.H."/>
            <person name="Lin Y.C."/>
            <person name="Lind M."/>
            <person name="Lindquist E."/>
            <person name="Lombard V."/>
            <person name="Lucas S."/>
            <person name="Lunden K."/>
            <person name="Morin E."/>
            <person name="Murat C."/>
            <person name="Park J."/>
            <person name="Raffaello T."/>
            <person name="Rouze P."/>
            <person name="Salamov A."/>
            <person name="Schmutz J."/>
            <person name="Solheim H."/>
            <person name="Stahlberg J."/>
            <person name="Velez H."/>
            <person name="de Vries R.P."/>
            <person name="Wiebenga A."/>
            <person name="Woodward S."/>
            <person name="Yakovlev I."/>
            <person name="Garbelotto M."/>
            <person name="Martin F."/>
            <person name="Grigoriev I.V."/>
            <person name="Stenlid J."/>
        </authorList>
    </citation>
    <scope>NUCLEOTIDE SEQUENCE [LARGE SCALE GENOMIC DNA]</scope>
    <source>
        <strain evidence="1 2">TC 32-1</strain>
    </source>
</reference>
<name>W4KBG2_HETIT</name>
<dbReference type="HOGENOM" id="CLU_2590055_0_0_1"/>
<dbReference type="RefSeq" id="XP_009545353.1">
    <property type="nucleotide sequence ID" value="XM_009547058.1"/>
</dbReference>
<dbReference type="EMBL" id="KI925457">
    <property type="protein sequence ID" value="ETW83069.1"/>
    <property type="molecule type" value="Genomic_DNA"/>
</dbReference>
<dbReference type="KEGG" id="hir:HETIRDRAFT_409035"/>
<keyword evidence="2" id="KW-1185">Reference proteome</keyword>